<dbReference type="AlphaFoldDB" id="A0A1G2SZY5"/>
<name>A0A1G2SZY5_9BACT</name>
<reference evidence="2 3" key="1">
    <citation type="journal article" date="2016" name="Nat. Commun.">
        <title>Thousands of microbial genomes shed light on interconnected biogeochemical processes in an aquifer system.</title>
        <authorList>
            <person name="Anantharaman K."/>
            <person name="Brown C.T."/>
            <person name="Hug L.A."/>
            <person name="Sharon I."/>
            <person name="Castelle C.J."/>
            <person name="Probst A.J."/>
            <person name="Thomas B.C."/>
            <person name="Singh A."/>
            <person name="Wilkins M.J."/>
            <person name="Karaoz U."/>
            <person name="Brodie E.L."/>
            <person name="Williams K.H."/>
            <person name="Hubbard S.S."/>
            <person name="Banfield J.F."/>
        </authorList>
    </citation>
    <scope>NUCLEOTIDE SEQUENCE [LARGE SCALE GENOMIC DNA]</scope>
</reference>
<organism evidence="2 3">
    <name type="scientific">Candidatus Zambryskibacteria bacterium RIFCSPHIGHO2_01_FULL_46_25</name>
    <dbReference type="NCBI Taxonomy" id="1802738"/>
    <lineage>
        <taxon>Bacteria</taxon>
        <taxon>Candidatus Zambryskiibacteriota</taxon>
    </lineage>
</organism>
<evidence type="ECO:0000313" key="2">
    <source>
        <dbReference type="EMBL" id="OHA90422.1"/>
    </source>
</evidence>
<comment type="caution">
    <text evidence="2">The sequence shown here is derived from an EMBL/GenBank/DDBJ whole genome shotgun (WGS) entry which is preliminary data.</text>
</comment>
<gene>
    <name evidence="2" type="ORF">A2838_02420</name>
</gene>
<keyword evidence="1" id="KW-0472">Membrane</keyword>
<keyword evidence="1" id="KW-1133">Transmembrane helix</keyword>
<dbReference type="EMBL" id="MHVH01000005">
    <property type="protein sequence ID" value="OHA90422.1"/>
    <property type="molecule type" value="Genomic_DNA"/>
</dbReference>
<feature type="transmembrane region" description="Helical" evidence="1">
    <location>
        <begin position="20"/>
        <end position="42"/>
    </location>
</feature>
<feature type="transmembrane region" description="Helical" evidence="1">
    <location>
        <begin position="90"/>
        <end position="108"/>
    </location>
</feature>
<sequence>MNWNAFGNALRKSGKFALKLAGIGLGIWISLVLADILTFYYAYVSSHSVLLDRGMSEYGSKIVAIVFAAIFMLTVHRSVWYMIKRDHQRWVLLVTGGILAWFVIMYVVSSPYSNSSFNPFSGEPQAKYYRDGGGQIVKMPLGAKTGPEGQPLQLIDRKTAEEYKAQAALVTPAQKSETVKSVRSSNLTLLRTIEILVTNEWSERVPIPPGQRMRTDRLDPNVAYEGRGPNTSMPISVPVGLEASGKRIQIPDGDWIQYRVTDEGKQVKLRINFFPY</sequence>
<dbReference type="Proteomes" id="UP000178107">
    <property type="component" value="Unassembled WGS sequence"/>
</dbReference>
<evidence type="ECO:0000256" key="1">
    <source>
        <dbReference type="SAM" id="Phobius"/>
    </source>
</evidence>
<evidence type="ECO:0000313" key="3">
    <source>
        <dbReference type="Proteomes" id="UP000178107"/>
    </source>
</evidence>
<protein>
    <submittedName>
        <fullName evidence="2">Uncharacterized protein</fullName>
    </submittedName>
</protein>
<proteinExistence type="predicted"/>
<keyword evidence="1" id="KW-0812">Transmembrane</keyword>
<feature type="transmembrane region" description="Helical" evidence="1">
    <location>
        <begin position="62"/>
        <end position="83"/>
    </location>
</feature>
<accession>A0A1G2SZY5</accession>